<dbReference type="Gene3D" id="3.40.50.150">
    <property type="entry name" value="Vaccinia Virus protein VP39"/>
    <property type="match status" value="1"/>
</dbReference>
<evidence type="ECO:0000313" key="2">
    <source>
        <dbReference type="Proteomes" id="UP000027920"/>
    </source>
</evidence>
<comment type="caution">
    <text evidence="1">The sequence shown here is derived from an EMBL/GenBank/DDBJ whole genome shotgun (WGS) entry which is preliminary data.</text>
</comment>
<proteinExistence type="predicted"/>
<organism evidence="1 2">
    <name type="scientific">Exophiala aquamarina CBS 119918</name>
    <dbReference type="NCBI Taxonomy" id="1182545"/>
    <lineage>
        <taxon>Eukaryota</taxon>
        <taxon>Fungi</taxon>
        <taxon>Dikarya</taxon>
        <taxon>Ascomycota</taxon>
        <taxon>Pezizomycotina</taxon>
        <taxon>Eurotiomycetes</taxon>
        <taxon>Chaetothyriomycetidae</taxon>
        <taxon>Chaetothyriales</taxon>
        <taxon>Herpotrichiellaceae</taxon>
        <taxon>Exophiala</taxon>
    </lineage>
</organism>
<evidence type="ECO:0008006" key="3">
    <source>
        <dbReference type="Google" id="ProtNLM"/>
    </source>
</evidence>
<dbReference type="SUPFAM" id="SSF53335">
    <property type="entry name" value="S-adenosyl-L-methionine-dependent methyltransferases"/>
    <property type="match status" value="1"/>
</dbReference>
<dbReference type="Pfam" id="PF13489">
    <property type="entry name" value="Methyltransf_23"/>
    <property type="match status" value="1"/>
</dbReference>
<dbReference type="PANTHER" id="PTHR43591">
    <property type="entry name" value="METHYLTRANSFERASE"/>
    <property type="match status" value="1"/>
</dbReference>
<dbReference type="Proteomes" id="UP000027920">
    <property type="component" value="Unassembled WGS sequence"/>
</dbReference>
<accession>A0A072PX45</accession>
<dbReference type="CDD" id="cd02440">
    <property type="entry name" value="AdoMet_MTases"/>
    <property type="match status" value="1"/>
</dbReference>
<dbReference type="AlphaFoldDB" id="A0A072PX45"/>
<gene>
    <name evidence="1" type="ORF">A1O9_05015</name>
</gene>
<dbReference type="InterPro" id="IPR029063">
    <property type="entry name" value="SAM-dependent_MTases_sf"/>
</dbReference>
<dbReference type="PANTHER" id="PTHR43591:SF10">
    <property type="entry name" value="ABC TRANSMEMBRANE TYPE-1 DOMAIN-CONTAINING PROTEIN-RELATED"/>
    <property type="match status" value="1"/>
</dbReference>
<dbReference type="GeneID" id="25279942"/>
<evidence type="ECO:0000313" key="1">
    <source>
        <dbReference type="EMBL" id="KEF60165.1"/>
    </source>
</evidence>
<dbReference type="EMBL" id="AMGV01000003">
    <property type="protein sequence ID" value="KEF60165.1"/>
    <property type="molecule type" value="Genomic_DNA"/>
</dbReference>
<name>A0A072PX45_9EURO</name>
<dbReference type="VEuPathDB" id="FungiDB:A1O9_05015"/>
<dbReference type="OrthoDB" id="2013972at2759"/>
<reference evidence="1 2" key="1">
    <citation type="submission" date="2013-03" db="EMBL/GenBank/DDBJ databases">
        <title>The Genome Sequence of Exophiala aquamarina CBS 119918.</title>
        <authorList>
            <consortium name="The Broad Institute Genomics Platform"/>
            <person name="Cuomo C."/>
            <person name="de Hoog S."/>
            <person name="Gorbushina A."/>
            <person name="Walker B."/>
            <person name="Young S.K."/>
            <person name="Zeng Q."/>
            <person name="Gargeya S."/>
            <person name="Fitzgerald M."/>
            <person name="Haas B."/>
            <person name="Abouelleil A."/>
            <person name="Allen A.W."/>
            <person name="Alvarado L."/>
            <person name="Arachchi H.M."/>
            <person name="Berlin A.M."/>
            <person name="Chapman S.B."/>
            <person name="Gainer-Dewar J."/>
            <person name="Goldberg J."/>
            <person name="Griggs A."/>
            <person name="Gujja S."/>
            <person name="Hansen M."/>
            <person name="Howarth C."/>
            <person name="Imamovic A."/>
            <person name="Ireland A."/>
            <person name="Larimer J."/>
            <person name="McCowan C."/>
            <person name="Murphy C."/>
            <person name="Pearson M."/>
            <person name="Poon T.W."/>
            <person name="Priest M."/>
            <person name="Roberts A."/>
            <person name="Saif S."/>
            <person name="Shea T."/>
            <person name="Sisk P."/>
            <person name="Sykes S."/>
            <person name="Wortman J."/>
            <person name="Nusbaum C."/>
            <person name="Birren B."/>
        </authorList>
    </citation>
    <scope>NUCLEOTIDE SEQUENCE [LARGE SCALE GENOMIC DNA]</scope>
    <source>
        <strain evidence="1 2">CBS 119918</strain>
    </source>
</reference>
<sequence length="246" mass="28036">MYHAVRLSVGNRLFFAPVENPTSVLDIGTGTGIWAIEFADTYPAAEVCGTDLSPIQPSYVPPNLQFEIADADEEWTFRQQFDLVHSRVMNDTSLKNCKSTQTSGVVLKPGGWVESQEFSYKRYSDDNSIPADSRITEWENLWTEGINKIGLKGHCDPDLVMQQMRDAGFINVARLNFKMPIGPWAKDKRLREAGMFGYVNLMDGFYGLSVKVFTQLLAWQVEELQVLLAQCRQELRRKDIHGYWPM</sequence>
<dbReference type="GO" id="GO:0008168">
    <property type="term" value="F:methyltransferase activity"/>
    <property type="evidence" value="ECO:0007669"/>
    <property type="project" value="TreeGrafter"/>
</dbReference>
<keyword evidence="2" id="KW-1185">Reference proteome</keyword>
<dbReference type="RefSeq" id="XP_013262755.1">
    <property type="nucleotide sequence ID" value="XM_013407301.1"/>
</dbReference>
<dbReference type="HOGENOM" id="CLU_010595_2_3_1"/>
<dbReference type="STRING" id="1182545.A0A072PX45"/>
<protein>
    <recommendedName>
        <fullName evidence="3">Methyltransferase domain-containing protein</fullName>
    </recommendedName>
</protein>